<keyword evidence="3 7" id="KW-0479">Metal-binding</keyword>
<dbReference type="GO" id="GO:0004497">
    <property type="term" value="F:monooxygenase activity"/>
    <property type="evidence" value="ECO:0007669"/>
    <property type="project" value="UniProtKB-KW"/>
</dbReference>
<dbReference type="Gene3D" id="1.10.630.10">
    <property type="entry name" value="Cytochrome P450"/>
    <property type="match status" value="1"/>
</dbReference>
<dbReference type="PRINTS" id="PR00463">
    <property type="entry name" value="EP450I"/>
</dbReference>
<dbReference type="InterPro" id="IPR001128">
    <property type="entry name" value="Cyt_P450"/>
</dbReference>
<dbReference type="OrthoDB" id="655030at2759"/>
<dbReference type="Pfam" id="PF00067">
    <property type="entry name" value="p450"/>
    <property type="match status" value="1"/>
</dbReference>
<sequence length="484" mass="54766">MLELTYTRLLLLAVVAEVVRRVSKALIVGFTGPLAKVPGPFWNKLSALPWRIAFLRGTAFLLAQDLHRKYGDIVRVAPNLVLVSDFDSVHKVLFEWDLQKSPVYEKYRQKPHITTLFTERDKAKYRVRRRLLSNGFSVSYLKSLEPLMLDCIDVLQEVLEERCSAGEGTAVVNIYDLISSLASDIMSESSFGGSFGLVRRGHHPLKTRITNYLKRVALFQIIPLLNLVSSPRDGELDATVQSILDKRLHVEKSDRRKDLLQILLEASAESPDTLSQEHIKAEMFVFLLAGSDTSAATATFCLMKLLENPATYQTLVQELDALVPCRNDPIVDENIRNLPYLNAVIYETLRLLPPAAGGFARQASEPIVLQGYALPEGTLITADTTTLHRDPRVWPDADWFIPGRWVDGHKGVRASERNWYPFSAGSRTCIGKQFALKEVRLLLAILLRRFEFSRVPDQDIVFRHHSVLYIQSGKYLVNVRPRMA</sequence>
<dbReference type="AlphaFoldDB" id="A0A5N7BFD5"/>
<dbReference type="InterPro" id="IPR036396">
    <property type="entry name" value="Cyt_P450_sf"/>
</dbReference>
<keyword evidence="7 8" id="KW-0349">Heme</keyword>
<dbReference type="SUPFAM" id="SSF48264">
    <property type="entry name" value="Cytochrome P450"/>
    <property type="match status" value="1"/>
</dbReference>
<dbReference type="InterPro" id="IPR002401">
    <property type="entry name" value="Cyt_P450_E_grp-I"/>
</dbReference>
<organism evidence="10 11">
    <name type="scientific">Aspergillus bertholletiae</name>
    <dbReference type="NCBI Taxonomy" id="1226010"/>
    <lineage>
        <taxon>Eukaryota</taxon>
        <taxon>Fungi</taxon>
        <taxon>Dikarya</taxon>
        <taxon>Ascomycota</taxon>
        <taxon>Pezizomycotina</taxon>
        <taxon>Eurotiomycetes</taxon>
        <taxon>Eurotiomycetidae</taxon>
        <taxon>Eurotiales</taxon>
        <taxon>Aspergillaceae</taxon>
        <taxon>Aspergillus</taxon>
        <taxon>Aspergillus subgen. Circumdati</taxon>
    </lineage>
</organism>
<evidence type="ECO:0000256" key="6">
    <source>
        <dbReference type="ARBA" id="ARBA00023033"/>
    </source>
</evidence>
<gene>
    <name evidence="10" type="ORF">BDV26DRAFT_257418</name>
</gene>
<comment type="similarity">
    <text evidence="2 8">Belongs to the cytochrome P450 family.</text>
</comment>
<dbReference type="InterPro" id="IPR050121">
    <property type="entry name" value="Cytochrome_P450_monoxygenase"/>
</dbReference>
<dbReference type="GO" id="GO:0016705">
    <property type="term" value="F:oxidoreductase activity, acting on paired donors, with incorporation or reduction of molecular oxygen"/>
    <property type="evidence" value="ECO:0007669"/>
    <property type="project" value="InterPro"/>
</dbReference>
<evidence type="ECO:0000256" key="8">
    <source>
        <dbReference type="RuleBase" id="RU000461"/>
    </source>
</evidence>
<dbReference type="EMBL" id="ML736181">
    <property type="protein sequence ID" value="KAE8380493.1"/>
    <property type="molecule type" value="Genomic_DNA"/>
</dbReference>
<evidence type="ECO:0000313" key="11">
    <source>
        <dbReference type="Proteomes" id="UP000326198"/>
    </source>
</evidence>
<keyword evidence="11" id="KW-1185">Reference proteome</keyword>
<dbReference type="PANTHER" id="PTHR24305:SF218">
    <property type="entry name" value="P450, PUTATIVE (EUROFUNG)-RELATED"/>
    <property type="match status" value="1"/>
</dbReference>
<evidence type="ECO:0000256" key="1">
    <source>
        <dbReference type="ARBA" id="ARBA00001971"/>
    </source>
</evidence>
<keyword evidence="4 8" id="KW-0560">Oxidoreductase</keyword>
<comment type="cofactor">
    <cofactor evidence="1 7">
        <name>heme</name>
        <dbReference type="ChEBI" id="CHEBI:30413"/>
    </cofactor>
</comment>
<feature type="chain" id="PRO_5025065699" evidence="9">
    <location>
        <begin position="26"/>
        <end position="484"/>
    </location>
</feature>
<dbReference type="PROSITE" id="PS00086">
    <property type="entry name" value="CYTOCHROME_P450"/>
    <property type="match status" value="1"/>
</dbReference>
<keyword evidence="5 7" id="KW-0408">Iron</keyword>
<protein>
    <submittedName>
        <fullName evidence="10">Cytochrome P450</fullName>
    </submittedName>
</protein>
<feature type="binding site" description="axial binding residue" evidence="7">
    <location>
        <position position="429"/>
    </location>
    <ligand>
        <name>heme</name>
        <dbReference type="ChEBI" id="CHEBI:30413"/>
    </ligand>
    <ligandPart>
        <name>Fe</name>
        <dbReference type="ChEBI" id="CHEBI:18248"/>
    </ligandPart>
</feature>
<evidence type="ECO:0000256" key="2">
    <source>
        <dbReference type="ARBA" id="ARBA00010617"/>
    </source>
</evidence>
<accession>A0A5N7BFD5</accession>
<keyword evidence="6 8" id="KW-0503">Monooxygenase</keyword>
<dbReference type="GO" id="GO:0020037">
    <property type="term" value="F:heme binding"/>
    <property type="evidence" value="ECO:0007669"/>
    <property type="project" value="InterPro"/>
</dbReference>
<evidence type="ECO:0000256" key="9">
    <source>
        <dbReference type="SAM" id="SignalP"/>
    </source>
</evidence>
<dbReference type="PRINTS" id="PR00385">
    <property type="entry name" value="P450"/>
</dbReference>
<dbReference type="PANTHER" id="PTHR24305">
    <property type="entry name" value="CYTOCHROME P450"/>
    <property type="match status" value="1"/>
</dbReference>
<evidence type="ECO:0000313" key="10">
    <source>
        <dbReference type="EMBL" id="KAE8380493.1"/>
    </source>
</evidence>
<proteinExistence type="inferred from homology"/>
<dbReference type="Proteomes" id="UP000326198">
    <property type="component" value="Unassembled WGS sequence"/>
</dbReference>
<feature type="signal peptide" evidence="9">
    <location>
        <begin position="1"/>
        <end position="25"/>
    </location>
</feature>
<name>A0A5N7BFD5_9EURO</name>
<dbReference type="GO" id="GO:0005506">
    <property type="term" value="F:iron ion binding"/>
    <property type="evidence" value="ECO:0007669"/>
    <property type="project" value="InterPro"/>
</dbReference>
<evidence type="ECO:0000256" key="4">
    <source>
        <dbReference type="ARBA" id="ARBA00023002"/>
    </source>
</evidence>
<dbReference type="InterPro" id="IPR017972">
    <property type="entry name" value="Cyt_P450_CS"/>
</dbReference>
<evidence type="ECO:0000256" key="5">
    <source>
        <dbReference type="ARBA" id="ARBA00023004"/>
    </source>
</evidence>
<reference evidence="10 11" key="1">
    <citation type="submission" date="2019-04" db="EMBL/GenBank/DDBJ databases">
        <title>Friends and foes A comparative genomics studyof 23 Aspergillus species from section Flavi.</title>
        <authorList>
            <consortium name="DOE Joint Genome Institute"/>
            <person name="Kjaerbolling I."/>
            <person name="Vesth T."/>
            <person name="Frisvad J.C."/>
            <person name="Nybo J.L."/>
            <person name="Theobald S."/>
            <person name="Kildgaard S."/>
            <person name="Isbrandt T."/>
            <person name="Kuo A."/>
            <person name="Sato A."/>
            <person name="Lyhne E.K."/>
            <person name="Kogle M.E."/>
            <person name="Wiebenga A."/>
            <person name="Kun R.S."/>
            <person name="Lubbers R.J."/>
            <person name="Makela M.R."/>
            <person name="Barry K."/>
            <person name="Chovatia M."/>
            <person name="Clum A."/>
            <person name="Daum C."/>
            <person name="Haridas S."/>
            <person name="He G."/>
            <person name="LaButti K."/>
            <person name="Lipzen A."/>
            <person name="Mondo S."/>
            <person name="Riley R."/>
            <person name="Salamov A."/>
            <person name="Simmons B.A."/>
            <person name="Magnuson J.K."/>
            <person name="Henrissat B."/>
            <person name="Mortensen U.H."/>
            <person name="Larsen T.O."/>
            <person name="Devries R.P."/>
            <person name="Grigoriev I.V."/>
            <person name="Machida M."/>
            <person name="Baker S.E."/>
            <person name="Andersen M.R."/>
        </authorList>
    </citation>
    <scope>NUCLEOTIDE SEQUENCE [LARGE SCALE GENOMIC DNA]</scope>
    <source>
        <strain evidence="10 11">IBT 29228</strain>
    </source>
</reference>
<evidence type="ECO:0000256" key="3">
    <source>
        <dbReference type="ARBA" id="ARBA00022723"/>
    </source>
</evidence>
<evidence type="ECO:0000256" key="7">
    <source>
        <dbReference type="PIRSR" id="PIRSR602401-1"/>
    </source>
</evidence>
<keyword evidence="9" id="KW-0732">Signal</keyword>